<dbReference type="InterPro" id="IPR023577">
    <property type="entry name" value="CYTH_domain"/>
</dbReference>
<evidence type="ECO:0000259" key="2">
    <source>
        <dbReference type="PROSITE" id="PS51707"/>
    </source>
</evidence>
<organism evidence="3 4">
    <name type="scientific">Raphidocelis subcapitata</name>
    <dbReference type="NCBI Taxonomy" id="307507"/>
    <lineage>
        <taxon>Eukaryota</taxon>
        <taxon>Viridiplantae</taxon>
        <taxon>Chlorophyta</taxon>
        <taxon>core chlorophytes</taxon>
        <taxon>Chlorophyceae</taxon>
        <taxon>CS clade</taxon>
        <taxon>Sphaeropleales</taxon>
        <taxon>Selenastraceae</taxon>
        <taxon>Raphidocelis</taxon>
    </lineage>
</organism>
<sequence length="271" mass="28639">MQRLLRAPAAARLLRTGPGAAANPPAPSIAPSPAVRARRQALGGGPHRPAQVGTAATGGGGGGSGGGPMEVEVKLRLGGKDDYERLRTALAPGVGPVYRQENFFFDGPGGELNARRVVVRVRLYNGDEKATLTVKGEQVLKDGIGRAPEVEEPLAPADARRFVADPPALLAHGSAIVRQLASQHGLPSLVGLGGFDNLRREFAWSPPGGRAFTLELDETAYPWGTLYELECETTEPEALRADLEALLASHGVSYSYSKTSKFANFVNRTLV</sequence>
<dbReference type="PANTHER" id="PTHR34948:SF2">
    <property type="entry name" value="TRIPHOSPHATE TUNNEL METALLOENZYME 3"/>
    <property type="match status" value="1"/>
</dbReference>
<dbReference type="SUPFAM" id="SSF55154">
    <property type="entry name" value="CYTH-like phosphatases"/>
    <property type="match status" value="1"/>
</dbReference>
<dbReference type="AlphaFoldDB" id="A0A2V0P4S9"/>
<dbReference type="PROSITE" id="PS51707">
    <property type="entry name" value="CYTH"/>
    <property type="match status" value="1"/>
</dbReference>
<dbReference type="SMART" id="SM01118">
    <property type="entry name" value="CYTH"/>
    <property type="match status" value="1"/>
</dbReference>
<gene>
    <name evidence="3" type="ORF">Rsub_05482</name>
</gene>
<dbReference type="InterPro" id="IPR033469">
    <property type="entry name" value="CYTH-like_dom_sf"/>
</dbReference>
<name>A0A2V0P4S9_9CHLO</name>
<dbReference type="Proteomes" id="UP000247498">
    <property type="component" value="Unassembled WGS sequence"/>
</dbReference>
<accession>A0A2V0P4S9</accession>
<evidence type="ECO:0000313" key="4">
    <source>
        <dbReference type="Proteomes" id="UP000247498"/>
    </source>
</evidence>
<reference evidence="3 4" key="1">
    <citation type="journal article" date="2018" name="Sci. Rep.">
        <title>Raphidocelis subcapitata (=Pseudokirchneriella subcapitata) provides an insight into genome evolution and environmental adaptations in the Sphaeropleales.</title>
        <authorList>
            <person name="Suzuki S."/>
            <person name="Yamaguchi H."/>
            <person name="Nakajima N."/>
            <person name="Kawachi M."/>
        </authorList>
    </citation>
    <scope>NUCLEOTIDE SEQUENCE [LARGE SCALE GENOMIC DNA]</scope>
    <source>
        <strain evidence="3 4">NIES-35</strain>
    </source>
</reference>
<dbReference type="GO" id="GO:0016462">
    <property type="term" value="F:pyrophosphatase activity"/>
    <property type="evidence" value="ECO:0007669"/>
    <property type="project" value="UniProtKB-ARBA"/>
</dbReference>
<dbReference type="EMBL" id="BDRX01000035">
    <property type="protein sequence ID" value="GBF92863.1"/>
    <property type="molecule type" value="Genomic_DNA"/>
</dbReference>
<keyword evidence="4" id="KW-1185">Reference proteome</keyword>
<proteinExistence type="predicted"/>
<dbReference type="OrthoDB" id="2160189at2759"/>
<feature type="compositionally biased region" description="Gly residues" evidence="1">
    <location>
        <begin position="56"/>
        <end position="68"/>
    </location>
</feature>
<dbReference type="FunCoup" id="A0A2V0P4S9">
    <property type="interactions" value="108"/>
</dbReference>
<dbReference type="Pfam" id="PF01928">
    <property type="entry name" value="CYTH"/>
    <property type="match status" value="1"/>
</dbReference>
<dbReference type="InParanoid" id="A0A2V0P4S9"/>
<evidence type="ECO:0000313" key="3">
    <source>
        <dbReference type="EMBL" id="GBF92863.1"/>
    </source>
</evidence>
<feature type="domain" description="CYTH" evidence="2">
    <location>
        <begin position="68"/>
        <end position="271"/>
    </location>
</feature>
<comment type="caution">
    <text evidence="3">The sequence shown here is derived from an EMBL/GenBank/DDBJ whole genome shotgun (WGS) entry which is preliminary data.</text>
</comment>
<protein>
    <submittedName>
        <fullName evidence="3">Triphosphate tunel metalloenzyme</fullName>
    </submittedName>
</protein>
<dbReference type="Gene3D" id="2.40.320.10">
    <property type="entry name" value="Hypothetical Protein Pfu-838710-001"/>
    <property type="match status" value="1"/>
</dbReference>
<feature type="region of interest" description="Disordered" evidence="1">
    <location>
        <begin position="16"/>
        <end position="69"/>
    </location>
</feature>
<dbReference type="PANTHER" id="PTHR34948">
    <property type="entry name" value="OS08G0299200 PROTEIN"/>
    <property type="match status" value="1"/>
</dbReference>
<evidence type="ECO:0000256" key="1">
    <source>
        <dbReference type="SAM" id="MobiDB-lite"/>
    </source>
</evidence>